<name>A0A9D4V9M8_ADICA</name>
<comment type="similarity">
    <text evidence="3">Belongs to the 1-acyl-sn-glycerol-3-phosphate acyltransferase family.</text>
</comment>
<comment type="caution">
    <text evidence="16">The sequence shown here is derived from an EMBL/GenBank/DDBJ whole genome shotgun (WGS) entry which is preliminary data.</text>
</comment>
<sequence>MIFMVQWGKGTFLYVKSICTMFRAPDQTAIEELHVEPSISPSETEGETSGAEENGSDAFQESYAQLTGVRRFVIVKLGQFLSRIVLFVLGFYWIKVTRRDKEQDERLLKEGMILLKTDLQPGAIVSNHVSYFDIFYYMSAAFPSFVAKRSVAKIPIVGLVSKCLGCVYVQREDKPSDVKGVAGIIRQRMQAAAEDPNAPLMMLFPEGTTTNGFYILPFKTGAFLAGTPVRPVILKYSYKRFSPAWDSISGVRHFILLLCQFINFLEVIWLPVYIPSEKEKSDPRLYASNVWSLMALEGGLLKSDIGLKEKRIYHSFLNEYLALKGAA</sequence>
<feature type="region of interest" description="Disordered" evidence="13">
    <location>
        <begin position="35"/>
        <end position="54"/>
    </location>
</feature>
<dbReference type="PANTHER" id="PTHR23063">
    <property type="entry name" value="PHOSPHOLIPID ACYLTRANSFERASE"/>
    <property type="match status" value="1"/>
</dbReference>
<accession>A0A9D4V9M8</accession>
<dbReference type="PANTHER" id="PTHR23063:SF54">
    <property type="entry name" value="LYSOPHOSPHOLIPID ACYLTRANSFERASE LPEAT1"/>
    <property type="match status" value="1"/>
</dbReference>
<dbReference type="InterPro" id="IPR045252">
    <property type="entry name" value="LPCAT1-like"/>
</dbReference>
<comment type="subcellular location">
    <subcellularLocation>
        <location evidence="1">Membrane</location>
    </subcellularLocation>
</comment>
<dbReference type="InterPro" id="IPR002123">
    <property type="entry name" value="Plipid/glycerol_acylTrfase"/>
</dbReference>
<gene>
    <name evidence="16" type="ORF">GOP47_0001870</name>
</gene>
<keyword evidence="11" id="KW-1208">Phospholipid metabolism</keyword>
<keyword evidence="7 14" id="KW-1133">Transmembrane helix</keyword>
<evidence type="ECO:0000256" key="6">
    <source>
        <dbReference type="ARBA" id="ARBA00022692"/>
    </source>
</evidence>
<keyword evidence="9 14" id="KW-0472">Membrane</keyword>
<dbReference type="CDD" id="cd07991">
    <property type="entry name" value="LPLAT_LPCAT1-like"/>
    <property type="match status" value="1"/>
</dbReference>
<organism evidence="16 17">
    <name type="scientific">Adiantum capillus-veneris</name>
    <name type="common">Maidenhair fern</name>
    <dbReference type="NCBI Taxonomy" id="13818"/>
    <lineage>
        <taxon>Eukaryota</taxon>
        <taxon>Viridiplantae</taxon>
        <taxon>Streptophyta</taxon>
        <taxon>Embryophyta</taxon>
        <taxon>Tracheophyta</taxon>
        <taxon>Polypodiopsida</taxon>
        <taxon>Polypodiidae</taxon>
        <taxon>Polypodiales</taxon>
        <taxon>Pteridineae</taxon>
        <taxon>Pteridaceae</taxon>
        <taxon>Vittarioideae</taxon>
        <taxon>Adiantum</taxon>
    </lineage>
</organism>
<dbReference type="GO" id="GO:0016020">
    <property type="term" value="C:membrane"/>
    <property type="evidence" value="ECO:0007669"/>
    <property type="project" value="UniProtKB-SubCell"/>
</dbReference>
<evidence type="ECO:0000256" key="3">
    <source>
        <dbReference type="ARBA" id="ARBA00008655"/>
    </source>
</evidence>
<dbReference type="SUPFAM" id="SSF69593">
    <property type="entry name" value="Glycerol-3-phosphate (1)-acyltransferase"/>
    <property type="match status" value="1"/>
</dbReference>
<proteinExistence type="inferred from homology"/>
<evidence type="ECO:0000256" key="14">
    <source>
        <dbReference type="SAM" id="Phobius"/>
    </source>
</evidence>
<keyword evidence="10" id="KW-0594">Phospholipid biosynthesis</keyword>
<dbReference type="Pfam" id="PF01553">
    <property type="entry name" value="Acyltransferase"/>
    <property type="match status" value="1"/>
</dbReference>
<evidence type="ECO:0000256" key="11">
    <source>
        <dbReference type="ARBA" id="ARBA00023264"/>
    </source>
</evidence>
<feature type="transmembrane region" description="Helical" evidence="14">
    <location>
        <begin position="72"/>
        <end position="94"/>
    </location>
</feature>
<dbReference type="EMBL" id="JABFUD020000003">
    <property type="protein sequence ID" value="KAI5082127.1"/>
    <property type="molecule type" value="Genomic_DNA"/>
</dbReference>
<keyword evidence="5" id="KW-0808">Transferase</keyword>
<comment type="pathway">
    <text evidence="2">Lipid metabolism.</text>
</comment>
<evidence type="ECO:0000256" key="8">
    <source>
        <dbReference type="ARBA" id="ARBA00023098"/>
    </source>
</evidence>
<dbReference type="GO" id="GO:0008374">
    <property type="term" value="F:O-acyltransferase activity"/>
    <property type="evidence" value="ECO:0007669"/>
    <property type="project" value="InterPro"/>
</dbReference>
<evidence type="ECO:0000256" key="5">
    <source>
        <dbReference type="ARBA" id="ARBA00022679"/>
    </source>
</evidence>
<dbReference type="OrthoDB" id="272512at2759"/>
<keyword evidence="4" id="KW-0444">Lipid biosynthesis</keyword>
<dbReference type="Proteomes" id="UP000886520">
    <property type="component" value="Chromosome 2"/>
</dbReference>
<evidence type="ECO:0000256" key="2">
    <source>
        <dbReference type="ARBA" id="ARBA00005189"/>
    </source>
</evidence>
<dbReference type="GO" id="GO:0005783">
    <property type="term" value="C:endoplasmic reticulum"/>
    <property type="evidence" value="ECO:0007669"/>
    <property type="project" value="TreeGrafter"/>
</dbReference>
<dbReference type="GO" id="GO:0071618">
    <property type="term" value="F:lysophosphatidylethanolamine acyltransferase activity"/>
    <property type="evidence" value="ECO:0007669"/>
    <property type="project" value="TreeGrafter"/>
</dbReference>
<evidence type="ECO:0000256" key="7">
    <source>
        <dbReference type="ARBA" id="ARBA00022989"/>
    </source>
</evidence>
<dbReference type="GO" id="GO:0008654">
    <property type="term" value="P:phospholipid biosynthetic process"/>
    <property type="evidence" value="ECO:0007669"/>
    <property type="project" value="UniProtKB-KW"/>
</dbReference>
<evidence type="ECO:0000256" key="10">
    <source>
        <dbReference type="ARBA" id="ARBA00023209"/>
    </source>
</evidence>
<keyword evidence="6 14" id="KW-0812">Transmembrane</keyword>
<evidence type="ECO:0000256" key="13">
    <source>
        <dbReference type="SAM" id="MobiDB-lite"/>
    </source>
</evidence>
<evidence type="ECO:0000256" key="1">
    <source>
        <dbReference type="ARBA" id="ARBA00004370"/>
    </source>
</evidence>
<evidence type="ECO:0000259" key="15">
    <source>
        <dbReference type="SMART" id="SM00563"/>
    </source>
</evidence>
<dbReference type="SMART" id="SM00563">
    <property type="entry name" value="PlsC"/>
    <property type="match status" value="1"/>
</dbReference>
<evidence type="ECO:0000256" key="9">
    <source>
        <dbReference type="ARBA" id="ARBA00023136"/>
    </source>
</evidence>
<keyword evidence="8" id="KW-0443">Lipid metabolism</keyword>
<reference evidence="16" key="1">
    <citation type="submission" date="2021-01" db="EMBL/GenBank/DDBJ databases">
        <title>Adiantum capillus-veneris genome.</title>
        <authorList>
            <person name="Fang Y."/>
            <person name="Liao Q."/>
        </authorList>
    </citation>
    <scope>NUCLEOTIDE SEQUENCE</scope>
    <source>
        <strain evidence="16">H3</strain>
        <tissue evidence="16">Leaf</tissue>
    </source>
</reference>
<keyword evidence="12" id="KW-0012">Acyltransferase</keyword>
<evidence type="ECO:0000256" key="4">
    <source>
        <dbReference type="ARBA" id="ARBA00022516"/>
    </source>
</evidence>
<keyword evidence="17" id="KW-1185">Reference proteome</keyword>
<evidence type="ECO:0000313" key="17">
    <source>
        <dbReference type="Proteomes" id="UP000886520"/>
    </source>
</evidence>
<feature type="compositionally biased region" description="Low complexity" evidence="13">
    <location>
        <begin position="36"/>
        <end position="53"/>
    </location>
</feature>
<evidence type="ECO:0000313" key="16">
    <source>
        <dbReference type="EMBL" id="KAI5082127.1"/>
    </source>
</evidence>
<evidence type="ECO:0000256" key="12">
    <source>
        <dbReference type="ARBA" id="ARBA00023315"/>
    </source>
</evidence>
<feature type="domain" description="Phospholipid/glycerol acyltransferase" evidence="15">
    <location>
        <begin position="122"/>
        <end position="237"/>
    </location>
</feature>
<protein>
    <recommendedName>
        <fullName evidence="15">Phospholipid/glycerol acyltransferase domain-containing protein</fullName>
    </recommendedName>
</protein>
<feature type="transmembrane region" description="Helical" evidence="14">
    <location>
        <begin position="254"/>
        <end position="273"/>
    </location>
</feature>
<dbReference type="AlphaFoldDB" id="A0A9D4V9M8"/>